<evidence type="ECO:0000256" key="1">
    <source>
        <dbReference type="ARBA" id="ARBA00009183"/>
    </source>
</evidence>
<evidence type="ECO:0000256" key="3">
    <source>
        <dbReference type="ARBA" id="ARBA00022827"/>
    </source>
</evidence>
<keyword evidence="8" id="KW-1185">Reference proteome</keyword>
<dbReference type="AlphaFoldDB" id="A0A8H4VSN3"/>
<dbReference type="InterPro" id="IPR050346">
    <property type="entry name" value="FMO-like"/>
</dbReference>
<dbReference type="SUPFAM" id="SSF51905">
    <property type="entry name" value="FAD/NAD(P)-binding domain"/>
    <property type="match status" value="1"/>
</dbReference>
<dbReference type="GO" id="GO:0050661">
    <property type="term" value="F:NADP binding"/>
    <property type="evidence" value="ECO:0007669"/>
    <property type="project" value="InterPro"/>
</dbReference>
<dbReference type="InterPro" id="IPR036188">
    <property type="entry name" value="FAD/NAD-bd_sf"/>
</dbReference>
<dbReference type="GO" id="GO:0050660">
    <property type="term" value="F:flavin adenine dinucleotide binding"/>
    <property type="evidence" value="ECO:0007669"/>
    <property type="project" value="InterPro"/>
</dbReference>
<evidence type="ECO:0000256" key="4">
    <source>
        <dbReference type="ARBA" id="ARBA00022857"/>
    </source>
</evidence>
<dbReference type="InterPro" id="IPR000960">
    <property type="entry name" value="Flavin_mOase"/>
</dbReference>
<dbReference type="Gene3D" id="3.50.50.60">
    <property type="entry name" value="FAD/NAD(P)-binding domain"/>
    <property type="match status" value="2"/>
</dbReference>
<dbReference type="InterPro" id="IPR020946">
    <property type="entry name" value="Flavin_mOase-like"/>
</dbReference>
<comment type="similarity">
    <text evidence="1">Belongs to the FMO family.</text>
</comment>
<evidence type="ECO:0000256" key="6">
    <source>
        <dbReference type="SAM" id="MobiDB-lite"/>
    </source>
</evidence>
<dbReference type="Proteomes" id="UP000521872">
    <property type="component" value="Unassembled WGS sequence"/>
</dbReference>
<feature type="region of interest" description="Disordered" evidence="6">
    <location>
        <begin position="235"/>
        <end position="259"/>
    </location>
</feature>
<protein>
    <recommendedName>
        <fullName evidence="9">FAD/NAD(P)-binding domain-containing protein</fullName>
    </recommendedName>
</protein>
<dbReference type="PANTHER" id="PTHR23023">
    <property type="entry name" value="DIMETHYLANILINE MONOOXYGENASE"/>
    <property type="match status" value="1"/>
</dbReference>
<evidence type="ECO:0008006" key="9">
    <source>
        <dbReference type="Google" id="ProtNLM"/>
    </source>
</evidence>
<evidence type="ECO:0000256" key="2">
    <source>
        <dbReference type="ARBA" id="ARBA00022630"/>
    </source>
</evidence>
<evidence type="ECO:0000313" key="8">
    <source>
        <dbReference type="Proteomes" id="UP000521872"/>
    </source>
</evidence>
<reference evidence="7 8" key="1">
    <citation type="submission" date="2019-12" db="EMBL/GenBank/DDBJ databases">
        <authorList>
            <person name="Floudas D."/>
            <person name="Bentzer J."/>
            <person name="Ahren D."/>
            <person name="Johansson T."/>
            <person name="Persson P."/>
            <person name="Tunlid A."/>
        </authorList>
    </citation>
    <scope>NUCLEOTIDE SEQUENCE [LARGE SCALE GENOMIC DNA]</scope>
    <source>
        <strain evidence="7 8">CBS 102.39</strain>
    </source>
</reference>
<proteinExistence type="inferred from homology"/>
<gene>
    <name evidence="7" type="ORF">D9613_009965</name>
</gene>
<keyword evidence="3" id="KW-0274">FAD</keyword>
<name>A0A8H4VSN3_9AGAR</name>
<keyword evidence="5" id="KW-0560">Oxidoreductase</keyword>
<dbReference type="GO" id="GO:0004499">
    <property type="term" value="F:N,N-dimethylaniline monooxygenase activity"/>
    <property type="evidence" value="ECO:0007669"/>
    <property type="project" value="InterPro"/>
</dbReference>
<dbReference type="Pfam" id="PF00743">
    <property type="entry name" value="FMO-like"/>
    <property type="match status" value="2"/>
</dbReference>
<comment type="caution">
    <text evidence="7">The sequence shown here is derived from an EMBL/GenBank/DDBJ whole genome shotgun (WGS) entry which is preliminary data.</text>
</comment>
<dbReference type="EMBL" id="JAACJL010000017">
    <property type="protein sequence ID" value="KAF4618569.1"/>
    <property type="molecule type" value="Genomic_DNA"/>
</dbReference>
<accession>A0A8H4VSN3</accession>
<keyword evidence="4" id="KW-0521">NADP</keyword>
<evidence type="ECO:0000256" key="5">
    <source>
        <dbReference type="ARBA" id="ARBA00023002"/>
    </source>
</evidence>
<dbReference type="PRINTS" id="PR00370">
    <property type="entry name" value="FMOXYGENASE"/>
</dbReference>
<keyword evidence="2" id="KW-0285">Flavoprotein</keyword>
<organism evidence="7 8">
    <name type="scientific">Agrocybe pediades</name>
    <dbReference type="NCBI Taxonomy" id="84607"/>
    <lineage>
        <taxon>Eukaryota</taxon>
        <taxon>Fungi</taxon>
        <taxon>Dikarya</taxon>
        <taxon>Basidiomycota</taxon>
        <taxon>Agaricomycotina</taxon>
        <taxon>Agaricomycetes</taxon>
        <taxon>Agaricomycetidae</taxon>
        <taxon>Agaricales</taxon>
        <taxon>Agaricineae</taxon>
        <taxon>Strophariaceae</taxon>
        <taxon>Agrocybe</taxon>
    </lineage>
</organism>
<evidence type="ECO:0000313" key="7">
    <source>
        <dbReference type="EMBL" id="KAF4618569.1"/>
    </source>
</evidence>
<sequence>MIKRKIGIIGAGPAGLAALKAVLDSPQYKAGLWDNPIALEAKSNVGGVWNKAPSNAKLGTQSPIYDSLTTNLPYPVMAFSSFDFPPNTPLYPTADVVQTYLECFAEEFDLSRRIVFGTRVVCVDWDGSNWIVEADGPDESVRYQFDMLMVCNGHYSEPRYPRTPGLESWLATGSASHSVFYRNPSSIRIQETPSSFRELKDATILVIGGGPSGSDISAELVPLAKRVLHSFSPTSTASRAVDAPPQVPSPSEGSRILSPSVINPIPKPRVVRFSQAESSKSVYFEDGSVEHDVDYCVLATGYKFSYPFFEEPLPEQATASQNKRTFNLFPDLIFLNPHSTDDSELPSLAIPSKLLNTSYSIFPLASHLFGYPGSGFAPLSQQDGDNTTANNLPPPTSIAFLGLNIRVAPLPLLEAQARAAVATFAHHNVVSSQYKDGVDWEQEQEHMKQRWESLAKGWEELNKHREWENQEEKEMSLSTHLSKEWHRFEKESMQFEYRDRMDDLACRLQTQMSDATQVASFRVRRWEPEMYAQKVVLRRAWVAWAKKYSDGRNGISLEGVKLRNEWSHIQKDDDVDGGPGEPGDTVRFMRGLLRWYADEVGRQL</sequence>